<dbReference type="GO" id="GO:0004252">
    <property type="term" value="F:serine-type endopeptidase activity"/>
    <property type="evidence" value="ECO:0007669"/>
    <property type="project" value="InterPro"/>
</dbReference>
<dbReference type="Proteomes" id="UP000677054">
    <property type="component" value="Unassembled WGS sequence"/>
</dbReference>
<organism evidence="4">
    <name type="scientific">Darwinula stevensoni</name>
    <dbReference type="NCBI Taxonomy" id="69355"/>
    <lineage>
        <taxon>Eukaryota</taxon>
        <taxon>Metazoa</taxon>
        <taxon>Ecdysozoa</taxon>
        <taxon>Arthropoda</taxon>
        <taxon>Crustacea</taxon>
        <taxon>Oligostraca</taxon>
        <taxon>Ostracoda</taxon>
        <taxon>Podocopa</taxon>
        <taxon>Podocopida</taxon>
        <taxon>Darwinulocopina</taxon>
        <taxon>Darwinuloidea</taxon>
        <taxon>Darwinulidae</taxon>
        <taxon>Darwinula</taxon>
    </lineage>
</organism>
<proteinExistence type="predicted"/>
<protein>
    <recommendedName>
        <fullName evidence="3">Peptidase S1 domain-containing protein</fullName>
    </recommendedName>
</protein>
<dbReference type="Gene3D" id="2.40.10.10">
    <property type="entry name" value="Trypsin-like serine proteases"/>
    <property type="match status" value="1"/>
</dbReference>
<keyword evidence="1" id="KW-1015">Disulfide bond</keyword>
<accession>A0A7R8XKC2</accession>
<dbReference type="PROSITE" id="PS00135">
    <property type="entry name" value="TRYPSIN_SER"/>
    <property type="match status" value="1"/>
</dbReference>
<dbReference type="OrthoDB" id="10051896at2759"/>
<dbReference type="InterPro" id="IPR018114">
    <property type="entry name" value="TRYPSIN_HIS"/>
</dbReference>
<evidence type="ECO:0000256" key="1">
    <source>
        <dbReference type="ARBA" id="ARBA00023157"/>
    </source>
</evidence>
<dbReference type="PROSITE" id="PS50240">
    <property type="entry name" value="TRYPSIN_DOM"/>
    <property type="match status" value="1"/>
</dbReference>
<dbReference type="PANTHER" id="PTHR24252:SF7">
    <property type="entry name" value="HYALIN"/>
    <property type="match status" value="1"/>
</dbReference>
<dbReference type="CDD" id="cd00190">
    <property type="entry name" value="Tryp_SPc"/>
    <property type="match status" value="1"/>
</dbReference>
<dbReference type="EMBL" id="LR901021">
    <property type="protein sequence ID" value="CAD7247582.1"/>
    <property type="molecule type" value="Genomic_DNA"/>
</dbReference>
<dbReference type="GO" id="GO:0006508">
    <property type="term" value="P:proteolysis"/>
    <property type="evidence" value="ECO:0007669"/>
    <property type="project" value="UniProtKB-KW"/>
</dbReference>
<evidence type="ECO:0000256" key="2">
    <source>
        <dbReference type="RuleBase" id="RU363034"/>
    </source>
</evidence>
<keyword evidence="2" id="KW-0645">Protease</keyword>
<dbReference type="Pfam" id="PF00089">
    <property type="entry name" value="Trypsin"/>
    <property type="match status" value="1"/>
</dbReference>
<keyword evidence="5" id="KW-1185">Reference proteome</keyword>
<dbReference type="InterPro" id="IPR009003">
    <property type="entry name" value="Peptidase_S1_PA"/>
</dbReference>
<dbReference type="PRINTS" id="PR00722">
    <property type="entry name" value="CHYMOTRYPSIN"/>
</dbReference>
<reference evidence="4" key="1">
    <citation type="submission" date="2020-11" db="EMBL/GenBank/DDBJ databases">
        <authorList>
            <person name="Tran Van P."/>
        </authorList>
    </citation>
    <scope>NUCLEOTIDE SEQUENCE</scope>
</reference>
<gene>
    <name evidence="4" type="ORF">DSTB1V02_LOCUS7412</name>
</gene>
<dbReference type="SMART" id="SM00020">
    <property type="entry name" value="Tryp_SPc"/>
    <property type="match status" value="1"/>
</dbReference>
<dbReference type="EMBL" id="CAJPEV010001504">
    <property type="protein sequence ID" value="CAG0893001.1"/>
    <property type="molecule type" value="Genomic_DNA"/>
</dbReference>
<dbReference type="SUPFAM" id="SSF50494">
    <property type="entry name" value="Trypsin-like serine proteases"/>
    <property type="match status" value="1"/>
</dbReference>
<dbReference type="InterPro" id="IPR043504">
    <property type="entry name" value="Peptidase_S1_PA_chymotrypsin"/>
</dbReference>
<evidence type="ECO:0000259" key="3">
    <source>
        <dbReference type="PROSITE" id="PS50240"/>
    </source>
</evidence>
<dbReference type="AlphaFoldDB" id="A0A7R8XKC2"/>
<feature type="domain" description="Peptidase S1" evidence="3">
    <location>
        <begin position="76"/>
        <end position="312"/>
    </location>
</feature>
<dbReference type="PROSITE" id="PS00134">
    <property type="entry name" value="TRYPSIN_HIS"/>
    <property type="match status" value="1"/>
</dbReference>
<dbReference type="FunFam" id="2.40.10.10:FF:000068">
    <property type="entry name" value="transmembrane protease serine 2"/>
    <property type="match status" value="1"/>
</dbReference>
<name>A0A7R8XKC2_9CRUS</name>
<dbReference type="InterPro" id="IPR001314">
    <property type="entry name" value="Peptidase_S1A"/>
</dbReference>
<evidence type="ECO:0000313" key="4">
    <source>
        <dbReference type="EMBL" id="CAD7247582.1"/>
    </source>
</evidence>
<dbReference type="InterPro" id="IPR033116">
    <property type="entry name" value="TRYPSIN_SER"/>
</dbReference>
<sequence>MVYTTTQCGTRPGFSGFQTEIASRQATPAANFYNWITRFVSRAWRTVQPSDTASVHVEASESHAAPVQSNVTDPLIVGGNLAQTGEAPFMVRLVIDFPSGPSTCGGSVINEKNVLTAAHCLVDTSEKATGGIAIAGTNYVDTTTNPVTFGPTAQSISFASYDYHRTNFKKGYDIAIIHLSSSLVFNDNVQPICLPTSDDKNLAGCTNYAYGWGDTSAPDGQQSPDLKKLRVNVKSMAFCSSLGFLKSAQLCVSAYTGPAGVCAGDSGGPVVTTYNGRLYQSGITSYGPTSCTKSNVFTRVSYYSDWIAANIK</sequence>
<dbReference type="PANTHER" id="PTHR24252">
    <property type="entry name" value="ACROSIN-RELATED"/>
    <property type="match status" value="1"/>
</dbReference>
<keyword evidence="2" id="KW-0720">Serine protease</keyword>
<dbReference type="InterPro" id="IPR001254">
    <property type="entry name" value="Trypsin_dom"/>
</dbReference>
<keyword evidence="2" id="KW-0378">Hydrolase</keyword>
<evidence type="ECO:0000313" key="5">
    <source>
        <dbReference type="Proteomes" id="UP000677054"/>
    </source>
</evidence>